<dbReference type="AlphaFoldDB" id="A0A6J6CJJ9"/>
<organism evidence="1">
    <name type="scientific">freshwater metagenome</name>
    <dbReference type="NCBI Taxonomy" id="449393"/>
    <lineage>
        <taxon>unclassified sequences</taxon>
        <taxon>metagenomes</taxon>
        <taxon>ecological metagenomes</taxon>
    </lineage>
</organism>
<gene>
    <name evidence="1" type="ORF">UFOPK1493_01095</name>
</gene>
<protein>
    <submittedName>
        <fullName evidence="1">Unannotated protein</fullName>
    </submittedName>
</protein>
<sequence length="32" mass="3453">MLRETGGDLRLVAQFGRRALVVAAPLSVSRGR</sequence>
<name>A0A6J6CJJ9_9ZZZZ</name>
<dbReference type="EMBL" id="CAEZSR010000029">
    <property type="protein sequence ID" value="CAB4551464.1"/>
    <property type="molecule type" value="Genomic_DNA"/>
</dbReference>
<accession>A0A6J6CJJ9</accession>
<reference evidence="1" key="1">
    <citation type="submission" date="2020-05" db="EMBL/GenBank/DDBJ databases">
        <authorList>
            <person name="Chiriac C."/>
            <person name="Salcher M."/>
            <person name="Ghai R."/>
            <person name="Kavagutti S V."/>
        </authorList>
    </citation>
    <scope>NUCLEOTIDE SEQUENCE</scope>
</reference>
<evidence type="ECO:0000313" key="1">
    <source>
        <dbReference type="EMBL" id="CAB4551464.1"/>
    </source>
</evidence>
<proteinExistence type="predicted"/>